<accession>A0A4Y9SYW6</accession>
<protein>
    <submittedName>
        <fullName evidence="1">DUF2199 domain-containing protein</fullName>
    </submittedName>
</protein>
<organism evidence="1 2">
    <name type="scientific">Massilia horti</name>
    <dbReference type="NCBI Taxonomy" id="2562153"/>
    <lineage>
        <taxon>Bacteria</taxon>
        <taxon>Pseudomonadati</taxon>
        <taxon>Pseudomonadota</taxon>
        <taxon>Betaproteobacteria</taxon>
        <taxon>Burkholderiales</taxon>
        <taxon>Oxalobacteraceae</taxon>
        <taxon>Telluria group</taxon>
        <taxon>Massilia</taxon>
    </lineage>
</organism>
<dbReference type="EMBL" id="SPUM01000085">
    <property type="protein sequence ID" value="TFW31643.1"/>
    <property type="molecule type" value="Genomic_DNA"/>
</dbReference>
<dbReference type="OrthoDB" id="4404538at2"/>
<dbReference type="AlphaFoldDB" id="A0A4Y9SYW6"/>
<dbReference type="Pfam" id="PF09965">
    <property type="entry name" value="DUF2199"/>
    <property type="match status" value="1"/>
</dbReference>
<gene>
    <name evidence="1" type="ORF">E4O92_13005</name>
</gene>
<keyword evidence="2" id="KW-1185">Reference proteome</keyword>
<reference evidence="1 2" key="1">
    <citation type="submission" date="2019-03" db="EMBL/GenBank/DDBJ databases">
        <title>Draft genome of Massilia hortus sp. nov., a novel bacterial species of the Oxalobacteraceae family.</title>
        <authorList>
            <person name="Peta V."/>
            <person name="Raths R."/>
            <person name="Bucking H."/>
        </authorList>
    </citation>
    <scope>NUCLEOTIDE SEQUENCE [LARGE SCALE GENOMIC DNA]</scope>
    <source>
        <strain evidence="1 2">ONC3</strain>
    </source>
</reference>
<dbReference type="Proteomes" id="UP000297258">
    <property type="component" value="Unassembled WGS sequence"/>
</dbReference>
<evidence type="ECO:0000313" key="2">
    <source>
        <dbReference type="Proteomes" id="UP000297258"/>
    </source>
</evidence>
<name>A0A4Y9SYW6_9BURK</name>
<sequence>MTFEFFCSGCGQVHRGMPALDAAAPLSYYAVPKDEREARCQLDSDACIIDGSQYFVRGCLEIPVHGEPEPFSWGVWVSLSEQSFRQWVTCYESEKRSHVGPFFGWLNAALKPYPDTASLKTHVHLRDDFIRPFIELEPTDHPLAVEQREGISVERVAQLYATMMHDVDGDRG</sequence>
<dbReference type="RefSeq" id="WP_135190203.1">
    <property type="nucleotide sequence ID" value="NZ_SPUM01000085.1"/>
</dbReference>
<comment type="caution">
    <text evidence="1">The sequence shown here is derived from an EMBL/GenBank/DDBJ whole genome shotgun (WGS) entry which is preliminary data.</text>
</comment>
<evidence type="ECO:0000313" key="1">
    <source>
        <dbReference type="EMBL" id="TFW31643.1"/>
    </source>
</evidence>
<proteinExistence type="predicted"/>
<dbReference type="InterPro" id="IPR018697">
    <property type="entry name" value="DUF2199"/>
</dbReference>